<keyword evidence="4" id="KW-1185">Reference proteome</keyword>
<keyword evidence="2" id="KW-0732">Signal</keyword>
<comment type="caution">
    <text evidence="3">The sequence shown here is derived from an EMBL/GenBank/DDBJ whole genome shotgun (WGS) entry which is preliminary data.</text>
</comment>
<evidence type="ECO:0000313" key="4">
    <source>
        <dbReference type="Proteomes" id="UP001497623"/>
    </source>
</evidence>
<dbReference type="AlphaFoldDB" id="A0AAV2RBV7"/>
<reference evidence="3 4" key="1">
    <citation type="submission" date="2024-05" db="EMBL/GenBank/DDBJ databases">
        <authorList>
            <person name="Wallberg A."/>
        </authorList>
    </citation>
    <scope>NUCLEOTIDE SEQUENCE [LARGE SCALE GENOMIC DNA]</scope>
</reference>
<feature type="region of interest" description="Disordered" evidence="1">
    <location>
        <begin position="20"/>
        <end position="76"/>
    </location>
</feature>
<feature type="region of interest" description="Disordered" evidence="1">
    <location>
        <begin position="219"/>
        <end position="306"/>
    </location>
</feature>
<feature type="chain" id="PRO_5043741130" evidence="2">
    <location>
        <begin position="21"/>
        <end position="306"/>
    </location>
</feature>
<proteinExistence type="predicted"/>
<feature type="compositionally biased region" description="Basic and acidic residues" evidence="1">
    <location>
        <begin position="63"/>
        <end position="76"/>
    </location>
</feature>
<evidence type="ECO:0000256" key="1">
    <source>
        <dbReference type="SAM" id="MobiDB-lite"/>
    </source>
</evidence>
<protein>
    <submittedName>
        <fullName evidence="3">Uncharacterized protein</fullName>
    </submittedName>
</protein>
<evidence type="ECO:0000313" key="3">
    <source>
        <dbReference type="EMBL" id="CAL4120822.1"/>
    </source>
</evidence>
<dbReference type="EMBL" id="CAXKWB010018364">
    <property type="protein sequence ID" value="CAL4120822.1"/>
    <property type="molecule type" value="Genomic_DNA"/>
</dbReference>
<feature type="compositionally biased region" description="Basic residues" evidence="1">
    <location>
        <begin position="254"/>
        <end position="274"/>
    </location>
</feature>
<dbReference type="Proteomes" id="UP001497623">
    <property type="component" value="Unassembled WGS sequence"/>
</dbReference>
<feature type="compositionally biased region" description="Basic residues" evidence="1">
    <location>
        <begin position="221"/>
        <end position="234"/>
    </location>
</feature>
<sequence>MKIRQALLIAALAVITVAQAKPHESKKSHSVKHSREHELTNRMGHGDHHRRDHGSASSSLSSTHKDGSATQKPTHDKVYTIDTIHIIPELKKDLHLHHITEHNIEKKKDDDKTPGKTFLETNRVPEFATGTHKFGEAMVASAIQVPKQIKEPMAVKDTAPPPSPPHVVSNRTPLVPQMQPKAIDKLNLRNTTVTKTGENYTKDTGVLMESEHLIHVTARPAKTHRTKGNHHKNKSNNQTTTTPANKGSSSSTRKIQKTPKKYSAKKHGWKKTPRKEKTAKERLREKYERREKRAKALHHAIAGKKN</sequence>
<feature type="signal peptide" evidence="2">
    <location>
        <begin position="1"/>
        <end position="20"/>
    </location>
</feature>
<accession>A0AAV2RBV7</accession>
<evidence type="ECO:0000256" key="2">
    <source>
        <dbReference type="SAM" id="SignalP"/>
    </source>
</evidence>
<name>A0AAV2RBV7_MEGNR</name>
<feature type="compositionally biased region" description="Basic residues" evidence="1">
    <location>
        <begin position="292"/>
        <end position="306"/>
    </location>
</feature>
<feature type="compositionally biased region" description="Polar residues" evidence="1">
    <location>
        <begin position="235"/>
        <end position="253"/>
    </location>
</feature>
<organism evidence="3 4">
    <name type="scientific">Meganyctiphanes norvegica</name>
    <name type="common">Northern krill</name>
    <name type="synonym">Thysanopoda norvegica</name>
    <dbReference type="NCBI Taxonomy" id="48144"/>
    <lineage>
        <taxon>Eukaryota</taxon>
        <taxon>Metazoa</taxon>
        <taxon>Ecdysozoa</taxon>
        <taxon>Arthropoda</taxon>
        <taxon>Crustacea</taxon>
        <taxon>Multicrustacea</taxon>
        <taxon>Malacostraca</taxon>
        <taxon>Eumalacostraca</taxon>
        <taxon>Eucarida</taxon>
        <taxon>Euphausiacea</taxon>
        <taxon>Euphausiidae</taxon>
        <taxon>Meganyctiphanes</taxon>
    </lineage>
</organism>
<feature type="compositionally biased region" description="Basic and acidic residues" evidence="1">
    <location>
        <begin position="21"/>
        <end position="46"/>
    </location>
</feature>
<gene>
    <name evidence="3" type="ORF">MNOR_LOCUS22125</name>
</gene>
<feature type="compositionally biased region" description="Basic and acidic residues" evidence="1">
    <location>
        <begin position="275"/>
        <end position="291"/>
    </location>
</feature>